<evidence type="ECO:0000256" key="11">
    <source>
        <dbReference type="ARBA" id="ARBA00031473"/>
    </source>
</evidence>
<dbReference type="InterPro" id="IPR014729">
    <property type="entry name" value="Rossmann-like_a/b/a_fold"/>
</dbReference>
<accession>A0A553NC79</accession>
<keyword evidence="14" id="KW-1185">Reference proteome</keyword>
<comment type="pathway">
    <text evidence="1">Lipid metabolism.</text>
</comment>
<dbReference type="InterPro" id="IPR004821">
    <property type="entry name" value="Cyt_trans-like"/>
</dbReference>
<feature type="domain" description="Cytidyltransferase-like" evidence="12">
    <location>
        <begin position="12"/>
        <end position="136"/>
    </location>
</feature>
<dbReference type="FunFam" id="3.40.50.620:FF:000108">
    <property type="entry name" value="Ethanolamine-phosphate cytidylyltransferase isoform 2"/>
    <property type="match status" value="1"/>
</dbReference>
<evidence type="ECO:0000313" key="14">
    <source>
        <dbReference type="Proteomes" id="UP000318571"/>
    </source>
</evidence>
<dbReference type="PANTHER" id="PTHR45780:SF2">
    <property type="entry name" value="ETHANOLAMINE-PHOSPHATE CYTIDYLYLTRANSFERASE"/>
    <property type="match status" value="1"/>
</dbReference>
<dbReference type="GO" id="GO:0006646">
    <property type="term" value="P:phosphatidylethanolamine biosynthetic process"/>
    <property type="evidence" value="ECO:0007669"/>
    <property type="project" value="UniProtKB-UniPathway"/>
</dbReference>
<keyword evidence="7" id="KW-0594">Phospholipid biosynthesis</keyword>
<name>A0A553NC79_TIGCA</name>
<dbReference type="UniPathway" id="UPA00558">
    <property type="reaction ID" value="UER00742"/>
</dbReference>
<dbReference type="EMBL" id="VCGU01000458">
    <property type="protein sequence ID" value="TRY63050.1"/>
    <property type="molecule type" value="Genomic_DNA"/>
</dbReference>
<evidence type="ECO:0000256" key="9">
    <source>
        <dbReference type="ARBA" id="ARBA00024191"/>
    </source>
</evidence>
<dbReference type="InterPro" id="IPR041723">
    <property type="entry name" value="CCT"/>
</dbReference>
<evidence type="ECO:0000256" key="7">
    <source>
        <dbReference type="ARBA" id="ARBA00023209"/>
    </source>
</evidence>
<dbReference type="GO" id="GO:0005737">
    <property type="term" value="C:cytoplasm"/>
    <property type="evidence" value="ECO:0007669"/>
    <property type="project" value="TreeGrafter"/>
</dbReference>
<proteinExistence type="inferred from homology"/>
<reference evidence="13 14" key="1">
    <citation type="journal article" date="2018" name="Nat. Ecol. Evol.">
        <title>Genomic signatures of mitonuclear coevolution across populations of Tigriopus californicus.</title>
        <authorList>
            <person name="Barreto F.S."/>
            <person name="Watson E.T."/>
            <person name="Lima T.G."/>
            <person name="Willett C.S."/>
            <person name="Edmands S."/>
            <person name="Li W."/>
            <person name="Burton R.S."/>
        </authorList>
    </citation>
    <scope>NUCLEOTIDE SEQUENCE [LARGE SCALE GENOMIC DNA]</scope>
    <source>
        <strain evidence="13 14">San Diego</strain>
    </source>
</reference>
<dbReference type="InterPro" id="IPR044608">
    <property type="entry name" value="Ect1/PCYT2"/>
</dbReference>
<keyword evidence="3" id="KW-0444">Lipid biosynthesis</keyword>
<dbReference type="Proteomes" id="UP000318571">
    <property type="component" value="Chromosome 10"/>
</dbReference>
<dbReference type="SUPFAM" id="SSF52374">
    <property type="entry name" value="Nucleotidylyl transferase"/>
    <property type="match status" value="2"/>
</dbReference>
<dbReference type="PANTHER" id="PTHR45780">
    <property type="entry name" value="ETHANOLAMINE-PHOSPHATE CYTIDYLYLTRANSFERASE"/>
    <property type="match status" value="1"/>
</dbReference>
<organism evidence="13 14">
    <name type="scientific">Tigriopus californicus</name>
    <name type="common">Marine copepod</name>
    <dbReference type="NCBI Taxonomy" id="6832"/>
    <lineage>
        <taxon>Eukaryota</taxon>
        <taxon>Metazoa</taxon>
        <taxon>Ecdysozoa</taxon>
        <taxon>Arthropoda</taxon>
        <taxon>Crustacea</taxon>
        <taxon>Multicrustacea</taxon>
        <taxon>Hexanauplia</taxon>
        <taxon>Copepoda</taxon>
        <taxon>Harpacticoida</taxon>
        <taxon>Harpacticidae</taxon>
        <taxon>Tigriopus</taxon>
    </lineage>
</organism>
<dbReference type="GO" id="GO:0004306">
    <property type="term" value="F:ethanolamine-phosphate cytidylyltransferase activity"/>
    <property type="evidence" value="ECO:0007669"/>
    <property type="project" value="UniProtKB-EC"/>
</dbReference>
<dbReference type="STRING" id="6832.A0A553NC79"/>
<evidence type="ECO:0000256" key="2">
    <source>
        <dbReference type="ARBA" id="ARBA00010101"/>
    </source>
</evidence>
<keyword evidence="4" id="KW-0808">Transferase</keyword>
<dbReference type="CDD" id="cd02174">
    <property type="entry name" value="CCT"/>
    <property type="match status" value="1"/>
</dbReference>
<comment type="pathway">
    <text evidence="9">Phospholipid metabolism; phosphatidylethanolamine biosynthesis; phosphatidylethanolamine from ethanolamine: step 2/3.</text>
</comment>
<evidence type="ECO:0000256" key="6">
    <source>
        <dbReference type="ARBA" id="ARBA00023098"/>
    </source>
</evidence>
<evidence type="ECO:0000256" key="10">
    <source>
        <dbReference type="ARBA" id="ARBA00024221"/>
    </source>
</evidence>
<evidence type="ECO:0000256" key="5">
    <source>
        <dbReference type="ARBA" id="ARBA00022695"/>
    </source>
</evidence>
<evidence type="ECO:0000256" key="1">
    <source>
        <dbReference type="ARBA" id="ARBA00005189"/>
    </source>
</evidence>
<dbReference type="AlphaFoldDB" id="A0A553NC79"/>
<gene>
    <name evidence="13" type="ORF">TCAL_10983</name>
</gene>
<feature type="domain" description="Cytidyltransferase-like" evidence="12">
    <location>
        <begin position="204"/>
        <end position="316"/>
    </location>
</feature>
<dbReference type="CDD" id="cd02173">
    <property type="entry name" value="ECT"/>
    <property type="match status" value="1"/>
</dbReference>
<keyword evidence="5" id="KW-0548">Nucleotidyltransferase</keyword>
<comment type="similarity">
    <text evidence="2">Belongs to the cytidylyltransferase family.</text>
</comment>
<protein>
    <recommendedName>
        <fullName evidence="10">ethanolamine-phosphate cytidylyltransferase</fullName>
        <ecNumber evidence="10">2.7.7.14</ecNumber>
    </recommendedName>
    <alternativeName>
        <fullName evidence="11">CTP:phosphoethanolamine cytidylyltransferase</fullName>
    </alternativeName>
</protein>
<evidence type="ECO:0000313" key="13">
    <source>
        <dbReference type="EMBL" id="TRY63050.1"/>
    </source>
</evidence>
<evidence type="ECO:0000256" key="4">
    <source>
        <dbReference type="ARBA" id="ARBA00022679"/>
    </source>
</evidence>
<evidence type="ECO:0000256" key="3">
    <source>
        <dbReference type="ARBA" id="ARBA00022516"/>
    </source>
</evidence>
<dbReference type="OMA" id="QCKYINA"/>
<keyword evidence="6" id="KW-0443">Lipid metabolism</keyword>
<evidence type="ECO:0000256" key="8">
    <source>
        <dbReference type="ARBA" id="ARBA00023264"/>
    </source>
</evidence>
<dbReference type="Gene3D" id="3.40.50.620">
    <property type="entry name" value="HUPs"/>
    <property type="match status" value="2"/>
</dbReference>
<evidence type="ECO:0000259" key="12">
    <source>
        <dbReference type="Pfam" id="PF01467"/>
    </source>
</evidence>
<dbReference type="EC" id="2.7.7.14" evidence="10"/>
<sequence>MTESAKKITRVWCDGCYDMVHFGHANSLRQAKAMGDYLIVGVHTDEEITLHKGPPVFNQEERYRMVRAIKWVDEVIEGAPYVTTVDTLNKHNVDFCVHGNDITMTADGIDTYQAVKDANRYKECERTQGVSTTDLVGRMLLMTKCHQLKGEKEYGVPENHSDYSMDGSARSPWTGVSQFLPTTQKINQFSNSRPPKPGDKIVYVAGAFDLFHIGCLDFLEKAAEHGDYLIVGLHTDPAVNRYKGYNYPIMNLQERALSVLAFRCVDEVVIGAPYAISQSLMEDLNVTVVCHGETYVSPCEDGTDPYEVPKKLGKFRLVNSGNSLTTEKLVQRIVERRLDYENRNARKEEKEIAAFEALQRSKGLDG</sequence>
<comment type="caution">
    <text evidence="13">The sequence shown here is derived from an EMBL/GenBank/DDBJ whole genome shotgun (WGS) entry which is preliminary data.</text>
</comment>
<dbReference type="NCBIfam" id="TIGR00125">
    <property type="entry name" value="cyt_tran_rel"/>
    <property type="match status" value="2"/>
</dbReference>
<dbReference type="Pfam" id="PF01467">
    <property type="entry name" value="CTP_transf_like"/>
    <property type="match status" value="2"/>
</dbReference>
<keyword evidence="8" id="KW-1208">Phospholipid metabolism</keyword>